<comment type="caution">
    <text evidence="1">The sequence shown here is derived from an EMBL/GenBank/DDBJ whole genome shotgun (WGS) entry which is preliminary data.</text>
</comment>
<evidence type="ECO:0000313" key="1">
    <source>
        <dbReference type="EMBL" id="KAJ8628588.1"/>
    </source>
</evidence>
<evidence type="ECO:0000313" key="2">
    <source>
        <dbReference type="Proteomes" id="UP001234297"/>
    </source>
</evidence>
<name>A0ACC2L6B4_PERAE</name>
<dbReference type="Proteomes" id="UP001234297">
    <property type="component" value="Chromosome 7"/>
</dbReference>
<protein>
    <submittedName>
        <fullName evidence="1">Uncharacterized protein</fullName>
    </submittedName>
</protein>
<proteinExistence type="predicted"/>
<reference evidence="1 2" key="1">
    <citation type="journal article" date="2022" name="Hortic Res">
        <title>A haplotype resolved chromosomal level avocado genome allows analysis of novel avocado genes.</title>
        <authorList>
            <person name="Nath O."/>
            <person name="Fletcher S.J."/>
            <person name="Hayward A."/>
            <person name="Shaw L.M."/>
            <person name="Masouleh A.K."/>
            <person name="Furtado A."/>
            <person name="Henry R.J."/>
            <person name="Mitter N."/>
        </authorList>
    </citation>
    <scope>NUCLEOTIDE SEQUENCE [LARGE SCALE GENOMIC DNA]</scope>
    <source>
        <strain evidence="2">cv. Hass</strain>
    </source>
</reference>
<keyword evidence="2" id="KW-1185">Reference proteome</keyword>
<gene>
    <name evidence="1" type="ORF">MRB53_021911</name>
</gene>
<sequence>MEKETIPSVSYWNNPRNVLSNALEGRLGEVKVRLAAPPPGGQKLVPVTTMDPGRRRFGRTAFGELLKCSRQRSIFHKETSLKVARAVELEHRLSTTPPRHLTTPQTIPCAFLIAENSQSALHSNPYLFLAPLSIASPRPSDHNEHRFVDNGRLFRPEDLSQVPDMTLNARNALRHRPDFRGF</sequence>
<organism evidence="1 2">
    <name type="scientific">Persea americana</name>
    <name type="common">Avocado</name>
    <dbReference type="NCBI Taxonomy" id="3435"/>
    <lineage>
        <taxon>Eukaryota</taxon>
        <taxon>Viridiplantae</taxon>
        <taxon>Streptophyta</taxon>
        <taxon>Embryophyta</taxon>
        <taxon>Tracheophyta</taxon>
        <taxon>Spermatophyta</taxon>
        <taxon>Magnoliopsida</taxon>
        <taxon>Magnoliidae</taxon>
        <taxon>Laurales</taxon>
        <taxon>Lauraceae</taxon>
        <taxon>Persea</taxon>
    </lineage>
</organism>
<dbReference type="EMBL" id="CM056815">
    <property type="protein sequence ID" value="KAJ8628588.1"/>
    <property type="molecule type" value="Genomic_DNA"/>
</dbReference>
<accession>A0ACC2L6B4</accession>